<keyword evidence="1" id="KW-0472">Membrane</keyword>
<accession>A0AA39HD96</accession>
<dbReference type="AlphaFoldDB" id="A0AA39HD96"/>
<evidence type="ECO:0000256" key="1">
    <source>
        <dbReference type="SAM" id="Phobius"/>
    </source>
</evidence>
<dbReference type="Pfam" id="PF10318">
    <property type="entry name" value="7TM_GPCR_Srh"/>
    <property type="match status" value="1"/>
</dbReference>
<sequence>MLARSFYLDPSLDFFYSTFLTVVAILSVPVVVVLFTVILTQTPKYMRPLRLYLLNISFWHFLDSFVVAIVWRPVNLYPLPCMGFNGALRFLGVYFARFLFHVRSVAITNVYVAIIACFIYRWAQLRGKTNFLMLLSSRRGFAIVLGVHLVFVLYQSLLMVTFYVDNSRTLNPLPKSPSLLALVAEEEGLMCYSMQNIFSPIFIYAGIAVAIAFTVSVCVLIVLIQLPFWGDLRSKVAVKTLEMHRTLTLSLVLFAVIHILFKAIPVIVGVYLSLGSDFYANLVGLLCIAAEAVEPLLSGLATLILIVPYRRALRNLFSYIVGLYKKNILYLGWTQKSSSAVRRIHSIT</sequence>
<name>A0AA39HD96_9BILA</name>
<reference evidence="2" key="1">
    <citation type="submission" date="2023-06" db="EMBL/GenBank/DDBJ databases">
        <title>Genomic analysis of the entomopathogenic nematode Steinernema hermaphroditum.</title>
        <authorList>
            <person name="Schwarz E.M."/>
            <person name="Heppert J.K."/>
            <person name="Baniya A."/>
            <person name="Schwartz H.T."/>
            <person name="Tan C.-H."/>
            <person name="Antoshechkin I."/>
            <person name="Sternberg P.W."/>
            <person name="Goodrich-Blair H."/>
            <person name="Dillman A.R."/>
        </authorList>
    </citation>
    <scope>NUCLEOTIDE SEQUENCE</scope>
    <source>
        <strain evidence="2">PS9179</strain>
        <tissue evidence="2">Whole animal</tissue>
    </source>
</reference>
<feature type="transmembrane region" description="Helical" evidence="1">
    <location>
        <begin position="247"/>
        <end position="272"/>
    </location>
</feature>
<dbReference type="Proteomes" id="UP001175271">
    <property type="component" value="Unassembled WGS sequence"/>
</dbReference>
<gene>
    <name evidence="2" type="ORF">QR680_017085</name>
</gene>
<evidence type="ECO:0000313" key="3">
    <source>
        <dbReference type="Proteomes" id="UP001175271"/>
    </source>
</evidence>
<dbReference type="EMBL" id="JAUCMV010000004">
    <property type="protein sequence ID" value="KAK0403717.1"/>
    <property type="molecule type" value="Genomic_DNA"/>
</dbReference>
<feature type="transmembrane region" description="Helical" evidence="1">
    <location>
        <begin position="201"/>
        <end position="226"/>
    </location>
</feature>
<feature type="transmembrane region" description="Helical" evidence="1">
    <location>
        <begin position="51"/>
        <end position="74"/>
    </location>
</feature>
<dbReference type="PANTHER" id="PTHR22941">
    <property type="entry name" value="SERPENTINE RECEPTOR"/>
    <property type="match status" value="1"/>
</dbReference>
<comment type="caution">
    <text evidence="2">The sequence shown here is derived from an EMBL/GenBank/DDBJ whole genome shotgun (WGS) entry which is preliminary data.</text>
</comment>
<dbReference type="InterPro" id="IPR053220">
    <property type="entry name" value="Nematode_rcpt-like_serp_H"/>
</dbReference>
<protein>
    <submittedName>
        <fullName evidence="2">Uncharacterized protein</fullName>
    </submittedName>
</protein>
<feature type="transmembrane region" description="Helical" evidence="1">
    <location>
        <begin position="278"/>
        <end position="307"/>
    </location>
</feature>
<proteinExistence type="predicted"/>
<keyword evidence="1" id="KW-1133">Transmembrane helix</keyword>
<evidence type="ECO:0000313" key="2">
    <source>
        <dbReference type="EMBL" id="KAK0403717.1"/>
    </source>
</evidence>
<dbReference type="PANTHER" id="PTHR22941:SF26">
    <property type="entry name" value="SERPENTINE RECEPTOR, CLASS H"/>
    <property type="match status" value="1"/>
</dbReference>
<feature type="transmembrane region" description="Helical" evidence="1">
    <location>
        <begin position="14"/>
        <end position="39"/>
    </location>
</feature>
<keyword evidence="1" id="KW-0812">Transmembrane</keyword>
<keyword evidence="3" id="KW-1185">Reference proteome</keyword>
<feature type="transmembrane region" description="Helical" evidence="1">
    <location>
        <begin position="141"/>
        <end position="164"/>
    </location>
</feature>
<organism evidence="2 3">
    <name type="scientific">Steinernema hermaphroditum</name>
    <dbReference type="NCBI Taxonomy" id="289476"/>
    <lineage>
        <taxon>Eukaryota</taxon>
        <taxon>Metazoa</taxon>
        <taxon>Ecdysozoa</taxon>
        <taxon>Nematoda</taxon>
        <taxon>Chromadorea</taxon>
        <taxon>Rhabditida</taxon>
        <taxon>Tylenchina</taxon>
        <taxon>Panagrolaimomorpha</taxon>
        <taxon>Strongyloidoidea</taxon>
        <taxon>Steinernematidae</taxon>
        <taxon>Steinernema</taxon>
    </lineage>
</organism>
<dbReference type="InterPro" id="IPR019422">
    <property type="entry name" value="7TM_GPCR_serpentine_rcpt_Srh"/>
</dbReference>
<feature type="transmembrane region" description="Helical" evidence="1">
    <location>
        <begin position="94"/>
        <end position="120"/>
    </location>
</feature>